<reference evidence="2" key="1">
    <citation type="submission" date="2018-02" db="EMBL/GenBank/DDBJ databases">
        <title>Rhizophora mucronata_Transcriptome.</title>
        <authorList>
            <person name="Meera S.P."/>
            <person name="Sreeshan A."/>
            <person name="Augustine A."/>
        </authorList>
    </citation>
    <scope>NUCLEOTIDE SEQUENCE</scope>
    <source>
        <tissue evidence="2">Leaf</tissue>
    </source>
</reference>
<sequence>MTSLLFNSQICFFLSFAFFQVCLDSLEISCANRDLIHTKCFMRTDRFNPLVAGSIWFTQMETLHNQRI</sequence>
<proteinExistence type="predicted"/>
<evidence type="ECO:0000256" key="1">
    <source>
        <dbReference type="SAM" id="SignalP"/>
    </source>
</evidence>
<dbReference type="AlphaFoldDB" id="A0A2P2LR44"/>
<feature type="signal peptide" evidence="1">
    <location>
        <begin position="1"/>
        <end position="25"/>
    </location>
</feature>
<evidence type="ECO:0000313" key="2">
    <source>
        <dbReference type="EMBL" id="MBX20434.1"/>
    </source>
</evidence>
<accession>A0A2P2LR44</accession>
<keyword evidence="1" id="KW-0732">Signal</keyword>
<name>A0A2P2LR44_RHIMU</name>
<evidence type="ECO:0008006" key="3">
    <source>
        <dbReference type="Google" id="ProtNLM"/>
    </source>
</evidence>
<feature type="chain" id="PRO_5015179233" description="Secreted protein" evidence="1">
    <location>
        <begin position="26"/>
        <end position="68"/>
    </location>
</feature>
<organism evidence="2">
    <name type="scientific">Rhizophora mucronata</name>
    <name type="common">Asiatic mangrove</name>
    <dbReference type="NCBI Taxonomy" id="61149"/>
    <lineage>
        <taxon>Eukaryota</taxon>
        <taxon>Viridiplantae</taxon>
        <taxon>Streptophyta</taxon>
        <taxon>Embryophyta</taxon>
        <taxon>Tracheophyta</taxon>
        <taxon>Spermatophyta</taxon>
        <taxon>Magnoliopsida</taxon>
        <taxon>eudicotyledons</taxon>
        <taxon>Gunneridae</taxon>
        <taxon>Pentapetalae</taxon>
        <taxon>rosids</taxon>
        <taxon>fabids</taxon>
        <taxon>Malpighiales</taxon>
        <taxon>Rhizophoraceae</taxon>
        <taxon>Rhizophora</taxon>
    </lineage>
</organism>
<protein>
    <recommendedName>
        <fullName evidence="3">Secreted protein</fullName>
    </recommendedName>
</protein>
<dbReference type="EMBL" id="GGEC01039950">
    <property type="protein sequence ID" value="MBX20434.1"/>
    <property type="molecule type" value="Transcribed_RNA"/>
</dbReference>